<sequence>MHNTLPENKKSSGSRLGKALIGDAKTDAAKEQAVRSCWPKNWPADIEAIRNQKKVDGDISDKIIRTVKDRMVGAKLNTHADFDIAARIIMEEFKCFQSIAHCDHEPTLLSDTEPDTDEAPYVIGMGDGTEENLSFSFHVDKVPMYSGQAMDALVFMYCYYWIFDLSSQPRSKPVFMFVEYMLFQERTVSPTTTKATITNLLSDLQIV</sequence>
<gene>
    <name evidence="1" type="ORF">QAD02_021919</name>
</gene>
<comment type="caution">
    <text evidence="1">The sequence shown here is derived from an EMBL/GenBank/DDBJ whole genome shotgun (WGS) entry which is preliminary data.</text>
</comment>
<organism evidence="1 2">
    <name type="scientific">Eretmocerus hayati</name>
    <dbReference type="NCBI Taxonomy" id="131215"/>
    <lineage>
        <taxon>Eukaryota</taxon>
        <taxon>Metazoa</taxon>
        <taxon>Ecdysozoa</taxon>
        <taxon>Arthropoda</taxon>
        <taxon>Hexapoda</taxon>
        <taxon>Insecta</taxon>
        <taxon>Pterygota</taxon>
        <taxon>Neoptera</taxon>
        <taxon>Endopterygota</taxon>
        <taxon>Hymenoptera</taxon>
        <taxon>Apocrita</taxon>
        <taxon>Proctotrupomorpha</taxon>
        <taxon>Chalcidoidea</taxon>
        <taxon>Aphelinidae</taxon>
        <taxon>Aphelininae</taxon>
        <taxon>Eretmocerus</taxon>
    </lineage>
</organism>
<protein>
    <submittedName>
        <fullName evidence="1">Uncharacterized protein</fullName>
    </submittedName>
</protein>
<proteinExistence type="predicted"/>
<name>A0ACC2PR90_9HYME</name>
<evidence type="ECO:0000313" key="1">
    <source>
        <dbReference type="EMBL" id="KAJ8686125.1"/>
    </source>
</evidence>
<evidence type="ECO:0000313" key="2">
    <source>
        <dbReference type="Proteomes" id="UP001239111"/>
    </source>
</evidence>
<keyword evidence="2" id="KW-1185">Reference proteome</keyword>
<dbReference type="Proteomes" id="UP001239111">
    <property type="component" value="Chromosome 1"/>
</dbReference>
<reference evidence="1" key="1">
    <citation type="submission" date="2023-04" db="EMBL/GenBank/DDBJ databases">
        <title>A chromosome-level genome assembly of the parasitoid wasp Eretmocerus hayati.</title>
        <authorList>
            <person name="Zhong Y."/>
            <person name="Liu S."/>
            <person name="Liu Y."/>
        </authorList>
    </citation>
    <scope>NUCLEOTIDE SEQUENCE</scope>
    <source>
        <strain evidence="1">ZJU_SS_LIU_2023</strain>
    </source>
</reference>
<dbReference type="EMBL" id="CM056741">
    <property type="protein sequence ID" value="KAJ8686125.1"/>
    <property type="molecule type" value="Genomic_DNA"/>
</dbReference>
<accession>A0ACC2PR90</accession>